<dbReference type="InterPro" id="IPR003583">
    <property type="entry name" value="Hlx-hairpin-Hlx_DNA-bd_motif"/>
</dbReference>
<dbReference type="NCBIfam" id="TIGR00426">
    <property type="entry name" value="competence protein ComEA helix-hairpin-helix repeat region"/>
    <property type="match status" value="1"/>
</dbReference>
<dbReference type="SUPFAM" id="SSF47781">
    <property type="entry name" value="RuvA domain 2-like"/>
    <property type="match status" value="1"/>
</dbReference>
<dbReference type="Pfam" id="PF10531">
    <property type="entry name" value="SLBB"/>
    <property type="match status" value="1"/>
</dbReference>
<evidence type="ECO:0000256" key="1">
    <source>
        <dbReference type="SAM" id="MobiDB-lite"/>
    </source>
</evidence>
<gene>
    <name evidence="4" type="ORF">DFO70_105314</name>
</gene>
<dbReference type="SMART" id="SM00278">
    <property type="entry name" value="HhH1"/>
    <property type="match status" value="2"/>
</dbReference>
<evidence type="ECO:0000313" key="5">
    <source>
        <dbReference type="Proteomes" id="UP000252731"/>
    </source>
</evidence>
<evidence type="ECO:0000256" key="2">
    <source>
        <dbReference type="SAM" id="Phobius"/>
    </source>
</evidence>
<feature type="region of interest" description="Disordered" evidence="1">
    <location>
        <begin position="47"/>
        <end position="67"/>
    </location>
</feature>
<evidence type="ECO:0000259" key="3">
    <source>
        <dbReference type="SMART" id="SM00278"/>
    </source>
</evidence>
<dbReference type="InterPro" id="IPR010994">
    <property type="entry name" value="RuvA_2-like"/>
</dbReference>
<dbReference type="RefSeq" id="WP_113882775.1">
    <property type="nucleotide sequence ID" value="NZ_QNSF01000005.1"/>
</dbReference>
<sequence>MPEWIKTHKIYFAGAAIALAAFLYYFFMPVQEAEVPGIEQAVQLKENEGDDKEIETESDEQAGQMPQPMKADIKGAVQKPGVYEAAEGDRVIDLLEKAGGLTDKADGTKINFALNITDEMVIYVPEKGEVLEEAAVGYENIEVRGQQDNGKINLNQANESELQMLPGIGPSKAAAIIEHRETNGSFKDIADLKLISGIGEKTFEKLKEHISVK</sequence>
<feature type="domain" description="Helix-hairpin-helix DNA-binding motif class 1" evidence="3">
    <location>
        <begin position="190"/>
        <end position="209"/>
    </location>
</feature>
<dbReference type="InterPro" id="IPR051675">
    <property type="entry name" value="Endo/Exo/Phosphatase_dom_1"/>
</dbReference>
<dbReference type="GO" id="GO:0006281">
    <property type="term" value="P:DNA repair"/>
    <property type="evidence" value="ECO:0007669"/>
    <property type="project" value="InterPro"/>
</dbReference>
<dbReference type="InterPro" id="IPR019554">
    <property type="entry name" value="Soluble_ligand-bd"/>
</dbReference>
<dbReference type="Gene3D" id="1.10.150.320">
    <property type="entry name" value="Photosystem II 12 kDa extrinsic protein"/>
    <property type="match status" value="1"/>
</dbReference>
<feature type="domain" description="Helix-hairpin-helix DNA-binding motif class 1" evidence="3">
    <location>
        <begin position="160"/>
        <end position="179"/>
    </location>
</feature>
<comment type="caution">
    <text evidence="4">The sequence shown here is derived from an EMBL/GenBank/DDBJ whole genome shotgun (WGS) entry which is preliminary data.</text>
</comment>
<evidence type="ECO:0000313" key="4">
    <source>
        <dbReference type="EMBL" id="RBP94070.1"/>
    </source>
</evidence>
<feature type="compositionally biased region" description="Acidic residues" evidence="1">
    <location>
        <begin position="48"/>
        <end position="60"/>
    </location>
</feature>
<dbReference type="PANTHER" id="PTHR21180">
    <property type="entry name" value="ENDONUCLEASE/EXONUCLEASE/PHOSPHATASE FAMILY DOMAIN-CONTAINING PROTEIN 1"/>
    <property type="match status" value="1"/>
</dbReference>
<keyword evidence="2" id="KW-1133">Transmembrane helix</keyword>
<dbReference type="EMBL" id="QNSF01000005">
    <property type="protein sequence ID" value="RBP94070.1"/>
    <property type="molecule type" value="Genomic_DNA"/>
</dbReference>
<keyword evidence="2" id="KW-0472">Membrane</keyword>
<dbReference type="AlphaFoldDB" id="A0A366JXH0"/>
<keyword evidence="5" id="KW-1185">Reference proteome</keyword>
<dbReference type="Pfam" id="PF12836">
    <property type="entry name" value="HHH_3"/>
    <property type="match status" value="1"/>
</dbReference>
<dbReference type="GO" id="GO:0015628">
    <property type="term" value="P:protein secretion by the type II secretion system"/>
    <property type="evidence" value="ECO:0007669"/>
    <property type="project" value="TreeGrafter"/>
</dbReference>
<name>A0A366JXH0_CYTFI</name>
<dbReference type="GO" id="GO:0003677">
    <property type="term" value="F:DNA binding"/>
    <property type="evidence" value="ECO:0007669"/>
    <property type="project" value="InterPro"/>
</dbReference>
<reference evidence="4 5" key="1">
    <citation type="submission" date="2018-06" db="EMBL/GenBank/DDBJ databases">
        <title>Freshwater and sediment microbial communities from various areas in North America, analyzing microbe dynamics in response to fracking.</title>
        <authorList>
            <person name="Lamendella R."/>
        </authorList>
    </citation>
    <scope>NUCLEOTIDE SEQUENCE [LARGE SCALE GENOMIC DNA]</scope>
    <source>
        <strain evidence="4 5">14_TX</strain>
    </source>
</reference>
<dbReference type="InterPro" id="IPR004509">
    <property type="entry name" value="Competence_ComEA_HhH"/>
</dbReference>
<protein>
    <submittedName>
        <fullName evidence="4">Competence protein ComEA</fullName>
    </submittedName>
</protein>
<dbReference type="OrthoDB" id="9790239at2"/>
<keyword evidence="2" id="KW-0812">Transmembrane</keyword>
<organism evidence="4 5">
    <name type="scientific">Cytobacillus firmus</name>
    <name type="common">Bacillus firmus</name>
    <dbReference type="NCBI Taxonomy" id="1399"/>
    <lineage>
        <taxon>Bacteria</taxon>
        <taxon>Bacillati</taxon>
        <taxon>Bacillota</taxon>
        <taxon>Bacilli</taxon>
        <taxon>Bacillales</taxon>
        <taxon>Bacillaceae</taxon>
        <taxon>Cytobacillus</taxon>
    </lineage>
</organism>
<dbReference type="PANTHER" id="PTHR21180:SF32">
    <property type="entry name" value="ENDONUCLEASE_EXONUCLEASE_PHOSPHATASE FAMILY DOMAIN-CONTAINING PROTEIN 1"/>
    <property type="match status" value="1"/>
</dbReference>
<feature type="transmembrane region" description="Helical" evidence="2">
    <location>
        <begin position="10"/>
        <end position="27"/>
    </location>
</feature>
<dbReference type="GO" id="GO:0015627">
    <property type="term" value="C:type II protein secretion system complex"/>
    <property type="evidence" value="ECO:0007669"/>
    <property type="project" value="TreeGrafter"/>
</dbReference>
<accession>A0A366JXH0</accession>
<dbReference type="Proteomes" id="UP000252731">
    <property type="component" value="Unassembled WGS sequence"/>
</dbReference>
<proteinExistence type="predicted"/>